<organism evidence="4 5">
    <name type="scientific">Durusdinium trenchii</name>
    <dbReference type="NCBI Taxonomy" id="1381693"/>
    <lineage>
        <taxon>Eukaryota</taxon>
        <taxon>Sar</taxon>
        <taxon>Alveolata</taxon>
        <taxon>Dinophyceae</taxon>
        <taxon>Suessiales</taxon>
        <taxon>Symbiodiniaceae</taxon>
        <taxon>Durusdinium</taxon>
    </lineage>
</organism>
<accession>A0ABP0K3L1</accession>
<dbReference type="Pfam" id="PF13449">
    <property type="entry name" value="Phytase-like"/>
    <property type="match status" value="1"/>
</dbReference>
<dbReference type="InterPro" id="IPR027372">
    <property type="entry name" value="Phytase-like_dom"/>
</dbReference>
<keyword evidence="2" id="KW-0812">Transmembrane</keyword>
<evidence type="ECO:0000259" key="3">
    <source>
        <dbReference type="Pfam" id="PF13449"/>
    </source>
</evidence>
<evidence type="ECO:0000256" key="1">
    <source>
        <dbReference type="SAM" id="MobiDB-lite"/>
    </source>
</evidence>
<keyword evidence="2" id="KW-1133">Transmembrane helix</keyword>
<evidence type="ECO:0000313" key="5">
    <source>
        <dbReference type="Proteomes" id="UP001642464"/>
    </source>
</evidence>
<feature type="non-terminal residue" evidence="4">
    <location>
        <position position="1"/>
    </location>
</feature>
<keyword evidence="2" id="KW-0472">Membrane</keyword>
<keyword evidence="5" id="KW-1185">Reference proteome</keyword>
<proteinExistence type="predicted"/>
<dbReference type="Proteomes" id="UP001642464">
    <property type="component" value="Unassembled WGS sequence"/>
</dbReference>
<dbReference type="EMBL" id="CAXAMM010009779">
    <property type="protein sequence ID" value="CAK9021357.1"/>
    <property type="molecule type" value="Genomic_DNA"/>
</dbReference>
<comment type="caution">
    <text evidence="4">The sequence shown here is derived from an EMBL/GenBank/DDBJ whole genome shotgun (WGS) entry which is preliminary data.</text>
</comment>
<feature type="transmembrane region" description="Helical" evidence="2">
    <location>
        <begin position="305"/>
        <end position="328"/>
    </location>
</feature>
<gene>
    <name evidence="4" type="ORF">SCF082_LOCUS15313</name>
</gene>
<sequence>DFGNFTLSKLLWQSRHELRAFDRSGEPISLDAEGLAFQASTGDVFVSTEPSRYFRLPPWHTWRSSSNSSVNAQLLDVQPGARVTQNELPNQGLEAFTFRRKTLVAGLEGPLVQDDPQVRRIMEVDTEGRLLWSGFLLVDATTPPPLLLSELAALELNRSGGPRYLALERRWSRQMGNDIRLYLLDVAGADDVSNCSAICDGACAFQGHWWKEDLTAIRKSLLLHWTPSAPLEGLAVENYEAMAVVPPEAFGHQSYEELGGVAVLLVNDNNDNPRQLGTQFVLFRLAFDTPTTPVTPGHPRSTTSGAALVAVASVLGLVLLSLACCCYLRSRRCRSRRHQALQEEMDERGGARQIGRAQLGAAEPRSVV</sequence>
<protein>
    <recommendedName>
        <fullName evidence="3">Phytase-like domain-containing protein</fullName>
    </recommendedName>
</protein>
<name>A0ABP0K3L1_9DINO</name>
<reference evidence="4 5" key="1">
    <citation type="submission" date="2024-02" db="EMBL/GenBank/DDBJ databases">
        <authorList>
            <person name="Chen Y."/>
            <person name="Shah S."/>
            <person name="Dougan E. K."/>
            <person name="Thang M."/>
            <person name="Chan C."/>
        </authorList>
    </citation>
    <scope>NUCLEOTIDE SEQUENCE [LARGE SCALE GENOMIC DNA]</scope>
</reference>
<evidence type="ECO:0000313" key="4">
    <source>
        <dbReference type="EMBL" id="CAK9021357.1"/>
    </source>
</evidence>
<evidence type="ECO:0000256" key="2">
    <source>
        <dbReference type="SAM" id="Phobius"/>
    </source>
</evidence>
<feature type="domain" description="Phytase-like" evidence="3">
    <location>
        <begin position="22"/>
        <end position="270"/>
    </location>
</feature>
<feature type="region of interest" description="Disordered" evidence="1">
    <location>
        <begin position="343"/>
        <end position="368"/>
    </location>
</feature>